<proteinExistence type="predicted"/>
<dbReference type="RefSeq" id="WP_008977211.1">
    <property type="nucleotide sequence ID" value="NZ_BHEO01000002.1"/>
</dbReference>
<evidence type="ECO:0000313" key="3">
    <source>
        <dbReference type="EMBL" id="TCS64395.1"/>
    </source>
</evidence>
<dbReference type="Pfam" id="PF08486">
    <property type="entry name" value="SpoIID"/>
    <property type="match status" value="1"/>
</dbReference>
<reference evidence="2 5" key="1">
    <citation type="journal article" date="2018" name="Int. J. Syst. Evol. Microbiol.">
        <title>Draft Genome Sequence of Faecalimonas umbilicata JCM 30896T, an Acetate-Producing Bacterium Isolated from Human Feces.</title>
        <authorList>
            <person name="Sakamoto M."/>
            <person name="Ikeyama N."/>
            <person name="Yuki M."/>
            <person name="Ohkuma M."/>
        </authorList>
    </citation>
    <scope>NUCLEOTIDE SEQUENCE [LARGE SCALE GENOMIC DNA]</scope>
    <source>
        <strain evidence="2 5">EGH7</strain>
    </source>
</reference>
<dbReference type="InterPro" id="IPR013486">
    <property type="entry name" value="SpoIID/LytB"/>
</dbReference>
<dbReference type="Proteomes" id="UP000294613">
    <property type="component" value="Unassembled WGS sequence"/>
</dbReference>
<dbReference type="EMBL" id="BHEO01000002">
    <property type="protein sequence ID" value="GBU03780.1"/>
    <property type="molecule type" value="Genomic_DNA"/>
</dbReference>
<name>A0A4R3JFX6_9FIRM</name>
<organism evidence="3 4">
    <name type="scientific">Faecalimonas umbilicata</name>
    <dbReference type="NCBI Taxonomy" id="1912855"/>
    <lineage>
        <taxon>Bacteria</taxon>
        <taxon>Bacillati</taxon>
        <taxon>Bacillota</taxon>
        <taxon>Clostridia</taxon>
        <taxon>Lachnospirales</taxon>
        <taxon>Lachnospiraceae</taxon>
        <taxon>Faecalimonas</taxon>
    </lineage>
</organism>
<keyword evidence="5" id="KW-1185">Reference proteome</keyword>
<comment type="caution">
    <text evidence="3">The sequence shown here is derived from an EMBL/GenBank/DDBJ whole genome shotgun (WGS) entry which is preliminary data.</text>
</comment>
<feature type="domain" description="Sporulation stage II protein D amidase enhancer LytB N-terminal" evidence="1">
    <location>
        <begin position="48"/>
        <end position="138"/>
    </location>
</feature>
<evidence type="ECO:0000313" key="2">
    <source>
        <dbReference type="EMBL" id="GBU03780.1"/>
    </source>
</evidence>
<dbReference type="EMBL" id="SLZV01000026">
    <property type="protein sequence ID" value="TCS64395.1"/>
    <property type="molecule type" value="Genomic_DNA"/>
</dbReference>
<evidence type="ECO:0000313" key="4">
    <source>
        <dbReference type="Proteomes" id="UP000294613"/>
    </source>
</evidence>
<dbReference type="Proteomes" id="UP000702954">
    <property type="component" value="Unassembled WGS sequence"/>
</dbReference>
<evidence type="ECO:0000259" key="1">
    <source>
        <dbReference type="Pfam" id="PF08486"/>
    </source>
</evidence>
<gene>
    <name evidence="2" type="primary">spoIID</name>
    <name evidence="3" type="ORF">EDD74_1264</name>
    <name evidence="2" type="ORF">FAEUMB_03210</name>
</gene>
<dbReference type="AlphaFoldDB" id="A0A4R3JFX6"/>
<dbReference type="NCBIfam" id="TIGR02669">
    <property type="entry name" value="SpoIID_LytB"/>
    <property type="match status" value="1"/>
</dbReference>
<accession>A0A4R3JFX6</accession>
<sequence>MRRKARELFSLLVIIFLLPYVVTLFMNGAHIKTSSRVKEDYVKVQVGTRVEEIVWEKYLAGVLAKEMAADSELEALKAQAVILRSGFYEKLDHDRKTIFTDDFYSMEELEQEWGEETETCKENLKRAVQETDQMILQYQDQYVMLPYHKLSAGKTRSGQEAFGSESYPYLPARDCPKDLEAKEQLQECVLPYHKVKEKCRKFLTAVENPEETKEDKKATFDDFEIQGTDAAGYVTTVRIGQATCTGEEFREALELPSSHFSFQEQKGKLQITSGGIGHGVGMSQYTANQMAKEGKGYEEILQYFYEGAQLKDGGEIFLKLE</sequence>
<dbReference type="GO" id="GO:0030435">
    <property type="term" value="P:sporulation resulting in formation of a cellular spore"/>
    <property type="evidence" value="ECO:0007669"/>
    <property type="project" value="InterPro"/>
</dbReference>
<evidence type="ECO:0000313" key="5">
    <source>
        <dbReference type="Proteomes" id="UP000702954"/>
    </source>
</evidence>
<protein>
    <submittedName>
        <fullName evidence="3">Stage II sporulation protein D</fullName>
    </submittedName>
</protein>
<dbReference type="InterPro" id="IPR013693">
    <property type="entry name" value="SpoIID/LytB_N"/>
</dbReference>
<reference evidence="3 4" key="2">
    <citation type="submission" date="2019-03" db="EMBL/GenBank/DDBJ databases">
        <title>Genomic Encyclopedia of Type Strains, Phase IV (KMG-IV): sequencing the most valuable type-strain genomes for metagenomic binning, comparative biology and taxonomic classification.</title>
        <authorList>
            <person name="Goeker M."/>
        </authorList>
    </citation>
    <scope>NUCLEOTIDE SEQUENCE [LARGE SCALE GENOMIC DNA]</scope>
    <source>
        <strain evidence="3 4">DSM 103426</strain>
    </source>
</reference>